<evidence type="ECO:0000256" key="1">
    <source>
        <dbReference type="SAM" id="MobiDB-lite"/>
    </source>
</evidence>
<reference evidence="3" key="1">
    <citation type="submission" date="2022-03" db="EMBL/GenBank/DDBJ databases">
        <title>Draft genome sequence of Aduncisulcus paluster, a free-living microaerophilic Fornicata.</title>
        <authorList>
            <person name="Yuyama I."/>
            <person name="Kume K."/>
            <person name="Tamura T."/>
            <person name="Inagaki Y."/>
            <person name="Hashimoto T."/>
        </authorList>
    </citation>
    <scope>NUCLEOTIDE SEQUENCE</scope>
    <source>
        <strain evidence="3">NY0171</strain>
    </source>
</reference>
<accession>A0ABQ5KIH4</accession>
<feature type="compositionally biased region" description="Basic and acidic residues" evidence="1">
    <location>
        <begin position="1072"/>
        <end position="1085"/>
    </location>
</feature>
<feature type="transmembrane region" description="Helical" evidence="2">
    <location>
        <begin position="1020"/>
        <end position="1041"/>
    </location>
</feature>
<proteinExistence type="predicted"/>
<dbReference type="Proteomes" id="UP001057375">
    <property type="component" value="Unassembled WGS sequence"/>
</dbReference>
<evidence type="ECO:0000256" key="2">
    <source>
        <dbReference type="SAM" id="Phobius"/>
    </source>
</evidence>
<evidence type="ECO:0000313" key="3">
    <source>
        <dbReference type="EMBL" id="GKT32318.1"/>
    </source>
</evidence>
<keyword evidence="2" id="KW-0472">Membrane</keyword>
<evidence type="ECO:0000313" key="4">
    <source>
        <dbReference type="Proteomes" id="UP001057375"/>
    </source>
</evidence>
<keyword evidence="2" id="KW-1133">Transmembrane helix</keyword>
<gene>
    <name evidence="3" type="ORF">ADUPG1_006499</name>
</gene>
<sequence length="1115" mass="122042">MSSIPYQLGNTFSIDCSSVPNTVRVALPSPLADSETADSYFNDDANSDIFLKIVGQSENLDGSTASLNTCVIYPDPILPLIEGGTSFPFSEDSSSENWYYIPPICEKTSTMTYNTLDISNSCFGYGYLEIDLDSTSTEQSCSSDIIFSVEDPLNPLPIFQNSDYSHIYVPTERFSFHSTFMSKISSPDMPPSIFSLSDTDCIEQGGGYSQSGGSLSYSSCGLNRIIFSLVSSPSSSTASFAQPAFVRSTSIPRSSSSIIQPNSSVSLDISGINSVTLDSISIDSNFLHAPLESYNPLSSDGVYSSKGSTFGGVSKVVSLENASSWIEQVELSVKAVYNISEGSTDTDLPVSCQIYQDSSISGYDSVLSNPFCAMGYNTGLNGEYGDYFMAKKDKIPLKRCNNSTVAPYSDSIFSYNSDTGLELCMFSSSSNDTDLQNTSVFINGIGPKTNIFLECKPIFDMSDSSDSLFSLTVSVESVTAFNSIPTLSSETSTSFSSSIYGYAIVGSDSSESMTDRVSVDIEIGNLTNEPSDTVLLLGSSLSTSTGENLGIIPLSMPDSHHFSAPGIVSVDPNNSNRFAVKFSDIFPAHSFPTLIRFINFSTSDLQQATISLSEHDISEYSTLSDSSIYISSENESLSNIVYTWNSDTSEYDSSSSFPAFISVPSKCSSKYRCSFELYATVSYRVHPNSSSTIDSAYIPPSYLSFSPSVHISSLSSSPSHLYNDGEHVPTSCSFGIPSIINSNAVYPQIMNSTSTRSATPLITMMANSPCFPTSSDEFVLNVFEHPAILALKRDELEYGIQNIDRIISLTYRFMSPNDECSNNDGEYEGSWCDCKRWKPNLTNNLYTLRTGRMCDGATIQRTDGTVGIVPLIDYEGSSWSAYSVLMPRYSQKLYIPFASTTNDSNSLVCIAVQTQSGSVMFHGVANSFDEDTDYMQSTDFYADLYLSSFSSSIHPYILPHSIVVPLCGKATNGNAIWFVFSGSDPELSSITISTLESSHLSRSSLPRAFKSFFMDTDDTIILFIGVSLFSISVGFIIICRFGNKQVEWEREQATPAFIYKIDNPKIKKKKKKELEKKRKQMEKNGRERRKMRSPASLPRMFDRTVPLPALNDQLS</sequence>
<protein>
    <submittedName>
        <fullName evidence="3">Uncharacterized protein</fullName>
    </submittedName>
</protein>
<name>A0ABQ5KIH4_9EUKA</name>
<feature type="region of interest" description="Disordered" evidence="1">
    <location>
        <begin position="1067"/>
        <end position="1115"/>
    </location>
</feature>
<keyword evidence="2" id="KW-0812">Transmembrane</keyword>
<organism evidence="3 4">
    <name type="scientific">Aduncisulcus paluster</name>
    <dbReference type="NCBI Taxonomy" id="2918883"/>
    <lineage>
        <taxon>Eukaryota</taxon>
        <taxon>Metamonada</taxon>
        <taxon>Carpediemonas-like organisms</taxon>
        <taxon>Aduncisulcus</taxon>
    </lineage>
</organism>
<dbReference type="EMBL" id="BQXS01009970">
    <property type="protein sequence ID" value="GKT32318.1"/>
    <property type="molecule type" value="Genomic_DNA"/>
</dbReference>
<keyword evidence="4" id="KW-1185">Reference proteome</keyword>
<comment type="caution">
    <text evidence="3">The sequence shown here is derived from an EMBL/GenBank/DDBJ whole genome shotgun (WGS) entry which is preliminary data.</text>
</comment>